<name>A0AAQ4F734_AMBAM</name>
<evidence type="ECO:0000313" key="2">
    <source>
        <dbReference type="Proteomes" id="UP001321473"/>
    </source>
</evidence>
<organism evidence="1 2">
    <name type="scientific">Amblyomma americanum</name>
    <name type="common">Lone star tick</name>
    <dbReference type="NCBI Taxonomy" id="6943"/>
    <lineage>
        <taxon>Eukaryota</taxon>
        <taxon>Metazoa</taxon>
        <taxon>Ecdysozoa</taxon>
        <taxon>Arthropoda</taxon>
        <taxon>Chelicerata</taxon>
        <taxon>Arachnida</taxon>
        <taxon>Acari</taxon>
        <taxon>Parasitiformes</taxon>
        <taxon>Ixodida</taxon>
        <taxon>Ixodoidea</taxon>
        <taxon>Ixodidae</taxon>
        <taxon>Amblyomminae</taxon>
        <taxon>Amblyomma</taxon>
    </lineage>
</organism>
<sequence length="50" mass="5433">NCPPWSVASISGYYLGKLPSVTVATRVPTAPTAICSWRNPLLYPNSPWVT</sequence>
<accession>A0AAQ4F734</accession>
<feature type="non-terminal residue" evidence="1">
    <location>
        <position position="1"/>
    </location>
</feature>
<evidence type="ECO:0000313" key="1">
    <source>
        <dbReference type="EMBL" id="KAK8782950.1"/>
    </source>
</evidence>
<reference evidence="1 2" key="1">
    <citation type="journal article" date="2023" name="Arcadia Sci">
        <title>De novo assembly of a long-read Amblyomma americanum tick genome.</title>
        <authorList>
            <person name="Chou S."/>
            <person name="Poskanzer K.E."/>
            <person name="Rollins M."/>
            <person name="Thuy-Boun P.S."/>
        </authorList>
    </citation>
    <scope>NUCLEOTIDE SEQUENCE [LARGE SCALE GENOMIC DNA]</scope>
    <source>
        <strain evidence="1">F_SG_1</strain>
        <tissue evidence="1">Salivary glands</tissue>
    </source>
</reference>
<comment type="caution">
    <text evidence="1">The sequence shown here is derived from an EMBL/GenBank/DDBJ whole genome shotgun (WGS) entry which is preliminary data.</text>
</comment>
<proteinExistence type="predicted"/>
<keyword evidence="2" id="KW-1185">Reference proteome</keyword>
<dbReference type="EMBL" id="JARKHS020006092">
    <property type="protein sequence ID" value="KAK8782950.1"/>
    <property type="molecule type" value="Genomic_DNA"/>
</dbReference>
<protein>
    <submittedName>
        <fullName evidence="1">Uncharacterized protein</fullName>
    </submittedName>
</protein>
<dbReference type="Proteomes" id="UP001321473">
    <property type="component" value="Unassembled WGS sequence"/>
</dbReference>
<dbReference type="AlphaFoldDB" id="A0AAQ4F734"/>
<gene>
    <name evidence="1" type="ORF">V5799_015709</name>
</gene>